<dbReference type="AlphaFoldDB" id="A0A8J5XMV4"/>
<protein>
    <recommendedName>
        <fullName evidence="5">Vacuolar protein sorting-associated protein 33A</fullName>
    </recommendedName>
</protein>
<feature type="region of interest" description="Disordered" evidence="2">
    <location>
        <begin position="566"/>
        <end position="585"/>
    </location>
</feature>
<dbReference type="InterPro" id="IPR036045">
    <property type="entry name" value="Sec1-like_sf"/>
</dbReference>
<dbReference type="OrthoDB" id="10262287at2759"/>
<gene>
    <name evidence="3" type="ORF">KFE25_010100</name>
</gene>
<dbReference type="Gene3D" id="3.90.830.10">
    <property type="entry name" value="Syntaxin Binding Protein 1, Chain A, domain 2"/>
    <property type="match status" value="1"/>
</dbReference>
<reference evidence="3" key="1">
    <citation type="submission" date="2021-05" db="EMBL/GenBank/DDBJ databases">
        <title>The genome of the haptophyte Pavlova lutheri (Diacronema luteri, Pavlovales) - a model for lipid biosynthesis in eukaryotic algae.</title>
        <authorList>
            <person name="Hulatt C.J."/>
            <person name="Posewitz M.C."/>
        </authorList>
    </citation>
    <scope>NUCLEOTIDE SEQUENCE</scope>
    <source>
        <strain evidence="3">NIVA-4/92</strain>
    </source>
</reference>
<dbReference type="GO" id="GO:0016192">
    <property type="term" value="P:vesicle-mediated transport"/>
    <property type="evidence" value="ECO:0007669"/>
    <property type="project" value="InterPro"/>
</dbReference>
<evidence type="ECO:0008006" key="5">
    <source>
        <dbReference type="Google" id="ProtNLM"/>
    </source>
</evidence>
<dbReference type="InterPro" id="IPR043154">
    <property type="entry name" value="Sec-1-like_dom1"/>
</dbReference>
<dbReference type="Gene3D" id="1.25.40.850">
    <property type="match status" value="1"/>
</dbReference>
<keyword evidence="4" id="KW-1185">Reference proteome</keyword>
<name>A0A8J5XMV4_DIALT</name>
<dbReference type="Pfam" id="PF00995">
    <property type="entry name" value="Sec1"/>
    <property type="match status" value="1"/>
</dbReference>
<dbReference type="Proteomes" id="UP000751190">
    <property type="component" value="Unassembled WGS sequence"/>
</dbReference>
<dbReference type="OMA" id="NWIGITR"/>
<dbReference type="EMBL" id="JAGTXO010000012">
    <property type="protein sequence ID" value="KAG8464732.1"/>
    <property type="molecule type" value="Genomic_DNA"/>
</dbReference>
<comment type="caution">
    <text evidence="3">The sequence shown here is derived from an EMBL/GenBank/DDBJ whole genome shotgun (WGS) entry which is preliminary data.</text>
</comment>
<evidence type="ECO:0000313" key="4">
    <source>
        <dbReference type="Proteomes" id="UP000751190"/>
    </source>
</evidence>
<evidence type="ECO:0000256" key="2">
    <source>
        <dbReference type="SAM" id="MobiDB-lite"/>
    </source>
</evidence>
<dbReference type="SUPFAM" id="SSF56815">
    <property type="entry name" value="Sec1/munc18-like (SM) proteins"/>
    <property type="match status" value="1"/>
</dbReference>
<dbReference type="InterPro" id="IPR027482">
    <property type="entry name" value="Sec1-like_dom2"/>
</dbReference>
<evidence type="ECO:0000256" key="1">
    <source>
        <dbReference type="ARBA" id="ARBA00009884"/>
    </source>
</evidence>
<dbReference type="InterPro" id="IPR043155">
    <property type="entry name" value="VPS33_dom3b"/>
</dbReference>
<dbReference type="InterPro" id="IPR001619">
    <property type="entry name" value="Sec1-like"/>
</dbReference>
<proteinExistence type="inferred from homology"/>
<dbReference type="PANTHER" id="PTHR11679">
    <property type="entry name" value="VESICLE PROTEIN SORTING-ASSOCIATED"/>
    <property type="match status" value="1"/>
</dbReference>
<comment type="similarity">
    <text evidence="1">Belongs to the STXBP/unc-18/SEC1 family.</text>
</comment>
<accession>A0A8J5XMV4</accession>
<sequence length="662" mass="70525">MGSGQVNLDSAPLGLKALRDQSRLELQELLDGIPGRKLLVLDETLTGPLGLVVEVSLLKARGVDKIYHLLPEPLETDCECVVYMVRPKIALMSMLARQVRGRSHQPNARHVVVFVPQRCMICEKALEDAGAYDLVSVAEFAMDVVPLDTDLLSLESADSFVDLHVHGDHLCLLQLARTLVKLQAAHGRFALVRGKGDAAKAVVELMTSMQRVLDAASGSGAREPAEPLAGPASATLVVLDRRVDIASTLLTQLTYEGLLDETFGVRHSYVDVDADVAAGTAGVPSAGGAAPGGGGGDVRAGAGSGSAAKSKVCLNSNDALYTQLRSCSYARLHALLRTKAEEIKAGYEQRHGAQTVSQMRCFMKQLSTMQQQHKSLAVHINLAQGLSARTASPSFLRQLELEHALVATGGETTLLGAAAGGGALDACADFVEELIGLAQPLMRVLRLLCLMSVVNNGLRQRQLAFFRSELLQTYGYELSFTLDRFEALGLLRRVEGRSAWPSLRAALRLVVEEEERADAAPTDAAYVFSGFAPVSVRLVQQATCGQWLGLEDALRMLPGPLFEVRQTASAQPPAPAPSGEQLDGGEDERPVALVVFVGGCTCAEVAALRWLSGRPGAAHRYVVLTTHMCTGSTLLEGLIDRVQNNLSVGPAGLAAGPTAVRR</sequence>
<dbReference type="InterPro" id="IPR043127">
    <property type="entry name" value="Sec-1-like_dom3a"/>
</dbReference>
<evidence type="ECO:0000313" key="3">
    <source>
        <dbReference type="EMBL" id="KAG8464732.1"/>
    </source>
</evidence>
<dbReference type="Gene3D" id="3.40.50.1910">
    <property type="match status" value="2"/>
</dbReference>
<organism evidence="3 4">
    <name type="scientific">Diacronema lutheri</name>
    <name type="common">Unicellular marine alga</name>
    <name type="synonym">Monochrysis lutheri</name>
    <dbReference type="NCBI Taxonomy" id="2081491"/>
    <lineage>
        <taxon>Eukaryota</taxon>
        <taxon>Haptista</taxon>
        <taxon>Haptophyta</taxon>
        <taxon>Pavlovophyceae</taxon>
        <taxon>Pavlovales</taxon>
        <taxon>Pavlovaceae</taxon>
        <taxon>Diacronema</taxon>
    </lineage>
</organism>
<dbReference type="Gene3D" id="3.40.50.2060">
    <property type="match status" value="1"/>
</dbReference>